<dbReference type="PROSITE" id="PS50297">
    <property type="entry name" value="ANK_REP_REGION"/>
    <property type="match status" value="2"/>
</dbReference>
<dbReference type="Proteomes" id="UP000789595">
    <property type="component" value="Unassembled WGS sequence"/>
</dbReference>
<organism evidence="4 5">
    <name type="scientific">Pelagomonas calceolata</name>
    <dbReference type="NCBI Taxonomy" id="35677"/>
    <lineage>
        <taxon>Eukaryota</taxon>
        <taxon>Sar</taxon>
        <taxon>Stramenopiles</taxon>
        <taxon>Ochrophyta</taxon>
        <taxon>Pelagophyceae</taxon>
        <taxon>Pelagomonadales</taxon>
        <taxon>Pelagomonadaceae</taxon>
        <taxon>Pelagomonas</taxon>
    </lineage>
</organism>
<evidence type="ECO:0000256" key="2">
    <source>
        <dbReference type="ARBA" id="ARBA00023043"/>
    </source>
</evidence>
<reference evidence="4" key="1">
    <citation type="submission" date="2021-11" db="EMBL/GenBank/DDBJ databases">
        <authorList>
            <consortium name="Genoscope - CEA"/>
            <person name="William W."/>
        </authorList>
    </citation>
    <scope>NUCLEOTIDE SEQUENCE</scope>
</reference>
<sequence length="438" mass="45958">MASLDALAATAGGAAPADAIAATAGHAAIEAAKTGDLPKLAAAGDGALRAVDAYGSNALHWAAGRGHLALVRHLVQDRGMDASFPANPPRRRDAPTTRGRTALHYAARNGHLDVVEYLVKRPDVDADARAEGGVSPAQLACWRNEFDVVKRLVAAGVDVSQKNDAGCGFAHWLACAPRDAGDLRPLAAWLAARLGPTALAVEPNGHGHTCLHKAAFAGHFDLCAYLVSLGADDAVLDATGGRASDDADAAGHPELRDFLRRHADRAKDKASRTALGLPAAGALDAVHVRDAFREKALATHPDRAVGDDAAFVEARAARDYLSGVVDEDARVTRRLPLLIEALGPAPGEARAHVFAARVVAAILEHGDGGVALAHLPKKFRLLWGREFGEAAAAAGFPQRGVKRVLWRLKYAVRISKGEPPMAFSRVLCSEVRARLEAS</sequence>
<comment type="caution">
    <text evidence="4">The sequence shown here is derived from an EMBL/GenBank/DDBJ whole genome shotgun (WGS) entry which is preliminary data.</text>
</comment>
<dbReference type="Gene3D" id="1.25.40.20">
    <property type="entry name" value="Ankyrin repeat-containing domain"/>
    <property type="match status" value="2"/>
</dbReference>
<gene>
    <name evidence="4" type="ORF">PECAL_1P26130</name>
</gene>
<dbReference type="Pfam" id="PF00023">
    <property type="entry name" value="Ank"/>
    <property type="match status" value="2"/>
</dbReference>
<dbReference type="PANTHER" id="PTHR24126:SF14">
    <property type="entry name" value="ANK_REP_REGION DOMAIN-CONTAINING PROTEIN"/>
    <property type="match status" value="1"/>
</dbReference>
<feature type="repeat" description="ANK" evidence="3">
    <location>
        <begin position="98"/>
        <end position="121"/>
    </location>
</feature>
<dbReference type="EMBL" id="CAKKNE010000001">
    <property type="protein sequence ID" value="CAH0366138.1"/>
    <property type="molecule type" value="Genomic_DNA"/>
</dbReference>
<evidence type="ECO:0008006" key="6">
    <source>
        <dbReference type="Google" id="ProtNLM"/>
    </source>
</evidence>
<evidence type="ECO:0000256" key="3">
    <source>
        <dbReference type="PROSITE-ProRule" id="PRU00023"/>
    </source>
</evidence>
<dbReference type="Pfam" id="PF12796">
    <property type="entry name" value="Ank_2"/>
    <property type="match status" value="1"/>
</dbReference>
<keyword evidence="2 3" id="KW-0040">ANK repeat</keyword>
<dbReference type="AlphaFoldDB" id="A0A8J2S9E7"/>
<dbReference type="PRINTS" id="PR01415">
    <property type="entry name" value="ANKYRIN"/>
</dbReference>
<dbReference type="PANTHER" id="PTHR24126">
    <property type="entry name" value="ANKYRIN REPEAT, PH AND SEC7 DOMAIN CONTAINING PROTEIN SECG-RELATED"/>
    <property type="match status" value="1"/>
</dbReference>
<feature type="repeat" description="ANK" evidence="3">
    <location>
        <begin position="132"/>
        <end position="164"/>
    </location>
</feature>
<dbReference type="SUPFAM" id="SSF46565">
    <property type="entry name" value="Chaperone J-domain"/>
    <property type="match status" value="1"/>
</dbReference>
<dbReference type="PROSITE" id="PS50088">
    <property type="entry name" value="ANK_REPEAT"/>
    <property type="match status" value="3"/>
</dbReference>
<dbReference type="SUPFAM" id="SSF48403">
    <property type="entry name" value="Ankyrin repeat"/>
    <property type="match status" value="1"/>
</dbReference>
<protein>
    <recommendedName>
        <fullName evidence="6">J domain-containing protein</fullName>
    </recommendedName>
</protein>
<dbReference type="InterPro" id="IPR002110">
    <property type="entry name" value="Ankyrin_rpt"/>
</dbReference>
<dbReference type="OrthoDB" id="20872at2759"/>
<name>A0A8J2S9E7_9STRA</name>
<keyword evidence="5" id="KW-1185">Reference proteome</keyword>
<proteinExistence type="predicted"/>
<accession>A0A8J2S9E7</accession>
<keyword evidence="1" id="KW-0677">Repeat</keyword>
<evidence type="ECO:0000313" key="5">
    <source>
        <dbReference type="Proteomes" id="UP000789595"/>
    </source>
</evidence>
<dbReference type="InterPro" id="IPR036869">
    <property type="entry name" value="J_dom_sf"/>
</dbReference>
<evidence type="ECO:0000256" key="1">
    <source>
        <dbReference type="ARBA" id="ARBA00022737"/>
    </source>
</evidence>
<dbReference type="SMART" id="SM00248">
    <property type="entry name" value="ANK"/>
    <property type="match status" value="4"/>
</dbReference>
<feature type="repeat" description="ANK" evidence="3">
    <location>
        <begin position="206"/>
        <end position="238"/>
    </location>
</feature>
<evidence type="ECO:0000313" key="4">
    <source>
        <dbReference type="EMBL" id="CAH0366138.1"/>
    </source>
</evidence>
<dbReference type="InterPro" id="IPR036770">
    <property type="entry name" value="Ankyrin_rpt-contain_sf"/>
</dbReference>